<dbReference type="Pfam" id="PF23283">
    <property type="entry name" value="D8C_UMOD"/>
    <property type="match status" value="1"/>
</dbReference>
<dbReference type="GO" id="GO:0009986">
    <property type="term" value="C:cell surface"/>
    <property type="evidence" value="ECO:0007669"/>
    <property type="project" value="TreeGrafter"/>
</dbReference>
<organism evidence="5 6">
    <name type="scientific">Neolamprologus brichardi</name>
    <name type="common">Fairy cichlid</name>
    <name type="synonym">Lamprologus brichardi</name>
    <dbReference type="NCBI Taxonomy" id="32507"/>
    <lineage>
        <taxon>Eukaryota</taxon>
        <taxon>Metazoa</taxon>
        <taxon>Chordata</taxon>
        <taxon>Craniata</taxon>
        <taxon>Vertebrata</taxon>
        <taxon>Euteleostomi</taxon>
        <taxon>Actinopterygii</taxon>
        <taxon>Neopterygii</taxon>
        <taxon>Teleostei</taxon>
        <taxon>Neoteleostei</taxon>
        <taxon>Acanthomorphata</taxon>
        <taxon>Ovalentaria</taxon>
        <taxon>Cichlomorphae</taxon>
        <taxon>Cichliformes</taxon>
        <taxon>Cichlidae</taxon>
        <taxon>African cichlids</taxon>
        <taxon>Pseudocrenilabrinae</taxon>
        <taxon>Lamprologini</taxon>
        <taxon>Neolamprologus</taxon>
    </lineage>
</organism>
<evidence type="ECO:0000256" key="2">
    <source>
        <dbReference type="ARBA" id="ARBA00023157"/>
    </source>
</evidence>
<dbReference type="InterPro" id="IPR057885">
    <property type="entry name" value="Ig_VWDE"/>
</dbReference>
<dbReference type="GO" id="GO:0005576">
    <property type="term" value="C:extracellular region"/>
    <property type="evidence" value="ECO:0007669"/>
    <property type="project" value="TreeGrafter"/>
</dbReference>
<name>A0A3Q4HR02_NEOBR</name>
<dbReference type="OMA" id="YSFVFFW"/>
<reference evidence="5" key="1">
    <citation type="submission" date="2025-05" db="UniProtKB">
        <authorList>
            <consortium name="Ensembl"/>
        </authorList>
    </citation>
    <scope>IDENTIFICATION</scope>
</reference>
<proteinExistence type="predicted"/>
<keyword evidence="2" id="KW-1015">Disulfide bond</keyword>
<evidence type="ECO:0000313" key="5">
    <source>
        <dbReference type="Ensembl" id="ENSNBRP00000019807.1"/>
    </source>
</evidence>
<dbReference type="InterPro" id="IPR057774">
    <property type="entry name" value="D8C_UMOD/GP2/OIT3-like"/>
</dbReference>
<dbReference type="GeneTree" id="ENSGT00940000163868"/>
<dbReference type="STRING" id="32507.ENSNBRP00000019843"/>
<dbReference type="PANTHER" id="PTHR14949:SF53">
    <property type="entry name" value="VON WILLEBRAND FACTOR D AND EGF DOMAIN-CONTAINING PROTEIN"/>
    <property type="match status" value="1"/>
</dbReference>
<dbReference type="AlphaFoldDB" id="A0A3Q4HR02"/>
<evidence type="ECO:0000313" key="6">
    <source>
        <dbReference type="Proteomes" id="UP000261580"/>
    </source>
</evidence>
<keyword evidence="6" id="KW-1185">Reference proteome</keyword>
<sequence>MQGGLLLPPECAPGGHSVLQNPYRSTTFSSSWLQQSSLQDFICDHSLTPGWYQFQIFDKPASMPTQCVEVNHCGTQAPVWLSLGEGESLPGPLEVRQLTACAAWQFFSSSSKECCMFRIPVTVRNCGDFYVYLLQPTQGCMGYCMSDTLPTSSLLCGPGEVNVGGSCKSEDPTPSVPVVVSEVTGNTVYLKCSFESRSNSSLGYVVAWSRLSPEGRKEELKQETTIQTFAFIELDGFNLRLGDKIYCSSSSFFLDSPSVRGISVESQEFFAGIRLRPEASSVSEDGRLYEMVVESTVPLPCPEGSPASAEQCTLSLQLSTTNDLFFWSICSC</sequence>
<feature type="domain" description="UMOD/GP2/OIT3-like D8C" evidence="3">
    <location>
        <begin position="54"/>
        <end position="144"/>
    </location>
</feature>
<evidence type="ECO:0000256" key="1">
    <source>
        <dbReference type="ARBA" id="ARBA00022729"/>
    </source>
</evidence>
<dbReference type="Pfam" id="PF25776">
    <property type="entry name" value="Ig_VWDE"/>
    <property type="match status" value="1"/>
</dbReference>
<dbReference type="Ensembl" id="ENSNBRT00000020330.1">
    <property type="protein sequence ID" value="ENSNBRP00000019807.1"/>
    <property type="gene ID" value="ENSNBRG00000015212.1"/>
</dbReference>
<dbReference type="Proteomes" id="UP000261580">
    <property type="component" value="Unassembled WGS sequence"/>
</dbReference>
<dbReference type="PANTHER" id="PTHR14949">
    <property type="entry name" value="EGF-LIKE-DOMAIN, MULTIPLE 7, 8"/>
    <property type="match status" value="1"/>
</dbReference>
<dbReference type="GO" id="GO:0005102">
    <property type="term" value="F:signaling receptor binding"/>
    <property type="evidence" value="ECO:0007669"/>
    <property type="project" value="TreeGrafter"/>
</dbReference>
<accession>A0A3Q4HR02</accession>
<dbReference type="InterPro" id="IPR050969">
    <property type="entry name" value="Dev_Signal_Modulators"/>
</dbReference>
<protein>
    <submittedName>
        <fullName evidence="5">von Willebrand factor D and EGF domains</fullName>
    </submittedName>
</protein>
<keyword evidence="1" id="KW-0732">Signal</keyword>
<feature type="domain" description="VWDE-like Ig-like" evidence="4">
    <location>
        <begin position="172"/>
        <end position="271"/>
    </location>
</feature>
<dbReference type="Ensembl" id="ENSNBRT00000020366.1">
    <property type="protein sequence ID" value="ENSNBRP00000019843.1"/>
    <property type="gene ID" value="ENSNBRG00000015274.1"/>
</dbReference>
<evidence type="ECO:0000259" key="4">
    <source>
        <dbReference type="Pfam" id="PF25776"/>
    </source>
</evidence>
<evidence type="ECO:0000259" key="3">
    <source>
        <dbReference type="Pfam" id="PF23283"/>
    </source>
</evidence>